<proteinExistence type="predicted"/>
<keyword evidence="4" id="KW-1185">Reference proteome</keyword>
<dbReference type="GO" id="GO:0006032">
    <property type="term" value="P:chitin catabolic process"/>
    <property type="evidence" value="ECO:0007669"/>
    <property type="project" value="InterPro"/>
</dbReference>
<evidence type="ECO:0000259" key="1">
    <source>
        <dbReference type="Pfam" id="PF00182"/>
    </source>
</evidence>
<dbReference type="EMBL" id="WUMU01000062">
    <property type="protein sequence ID" value="MXN21227.1"/>
    <property type="molecule type" value="Genomic_DNA"/>
</dbReference>
<dbReference type="SUPFAM" id="SSF53955">
    <property type="entry name" value="Lysozyme-like"/>
    <property type="match status" value="1"/>
</dbReference>
<dbReference type="InterPro" id="IPR002477">
    <property type="entry name" value="Peptidoglycan-bd-like"/>
</dbReference>
<dbReference type="Gene3D" id="1.10.530.10">
    <property type="match status" value="1"/>
</dbReference>
<gene>
    <name evidence="3" type="ORF">GR170_25745</name>
</gene>
<dbReference type="AlphaFoldDB" id="A0A6L7GCB0"/>
<feature type="domain" description="Glycoside hydrolase family 19 catalytic" evidence="1">
    <location>
        <begin position="65"/>
        <end position="119"/>
    </location>
</feature>
<feature type="domain" description="Peptidoglycan binding-like" evidence="2">
    <location>
        <begin position="175"/>
        <end position="230"/>
    </location>
</feature>
<evidence type="ECO:0000313" key="4">
    <source>
        <dbReference type="Proteomes" id="UP000477911"/>
    </source>
</evidence>
<dbReference type="RefSeq" id="WP_160897334.1">
    <property type="nucleotide sequence ID" value="NZ_WUMU01000062.1"/>
</dbReference>
<organism evidence="3 4">
    <name type="scientific">Pseudooceanicola albus</name>
    <dbReference type="NCBI Taxonomy" id="2692189"/>
    <lineage>
        <taxon>Bacteria</taxon>
        <taxon>Pseudomonadati</taxon>
        <taxon>Pseudomonadota</taxon>
        <taxon>Alphaproteobacteria</taxon>
        <taxon>Rhodobacterales</taxon>
        <taxon>Paracoccaceae</taxon>
        <taxon>Pseudooceanicola</taxon>
    </lineage>
</organism>
<evidence type="ECO:0000313" key="3">
    <source>
        <dbReference type="EMBL" id="MXN21227.1"/>
    </source>
</evidence>
<dbReference type="InterPro" id="IPR036366">
    <property type="entry name" value="PGBDSf"/>
</dbReference>
<comment type="caution">
    <text evidence="3">The sequence shown here is derived from an EMBL/GenBank/DDBJ whole genome shotgun (WGS) entry which is preliminary data.</text>
</comment>
<dbReference type="SUPFAM" id="SSF47090">
    <property type="entry name" value="PGBD-like"/>
    <property type="match status" value="1"/>
</dbReference>
<dbReference type="Pfam" id="PF00182">
    <property type="entry name" value="Glyco_hydro_19"/>
    <property type="match status" value="1"/>
</dbReference>
<reference evidence="3 4" key="1">
    <citation type="submission" date="2019-12" db="EMBL/GenBank/DDBJ databases">
        <authorList>
            <person name="Li M."/>
        </authorList>
    </citation>
    <scope>NUCLEOTIDE SEQUENCE [LARGE SCALE GENOMIC DNA]</scope>
    <source>
        <strain evidence="3 4">GBMRC 2024</strain>
    </source>
</reference>
<dbReference type="Gene3D" id="1.10.101.10">
    <property type="entry name" value="PGBD-like superfamily/PGBD"/>
    <property type="match status" value="1"/>
</dbReference>
<dbReference type="GO" id="GO:0016998">
    <property type="term" value="P:cell wall macromolecule catabolic process"/>
    <property type="evidence" value="ECO:0007669"/>
    <property type="project" value="InterPro"/>
</dbReference>
<name>A0A6L7GCB0_9RHOB</name>
<dbReference type="InterPro" id="IPR036365">
    <property type="entry name" value="PGBD-like_sf"/>
</dbReference>
<evidence type="ECO:0008006" key="5">
    <source>
        <dbReference type="Google" id="ProtNLM"/>
    </source>
</evidence>
<dbReference type="InterPro" id="IPR000726">
    <property type="entry name" value="Glyco_hydro_19_cat"/>
</dbReference>
<dbReference type="InterPro" id="IPR023346">
    <property type="entry name" value="Lysozyme-like_dom_sf"/>
</dbReference>
<protein>
    <recommendedName>
        <fullName evidence="5">Peptidoglycan binding-like domain-containing protein</fullName>
    </recommendedName>
</protein>
<dbReference type="GO" id="GO:0004568">
    <property type="term" value="F:chitinase activity"/>
    <property type="evidence" value="ECO:0007669"/>
    <property type="project" value="InterPro"/>
</dbReference>
<evidence type="ECO:0000259" key="2">
    <source>
        <dbReference type="Pfam" id="PF01471"/>
    </source>
</evidence>
<dbReference type="Proteomes" id="UP000477911">
    <property type="component" value="Unassembled WGS sequence"/>
</dbReference>
<accession>A0A6L7GCB0</accession>
<sequence length="233" mass="24841">MTDMTLGLTPEIRAAAEACGCTPAQTAYILATAAWETAARLEPVREACWLSAARAEAYRKAKSYYPWYGRGLVQLTWDYNYAGAGEKLGQDFTSDPDTVLAPDPAVQILVRGAMEGWFTGHALPEYVSETRCDFEGARRVINGSDRAADIAALAVEYLAALQPDTRRTLRRGATGAPVPELQSRLTAAGFDPGAADGRFGRRTEAAVEAFQAARGLIPDGIAGPATWGALLAA</sequence>
<dbReference type="Pfam" id="PF01471">
    <property type="entry name" value="PG_binding_1"/>
    <property type="match status" value="1"/>
</dbReference>